<dbReference type="OrthoDB" id="7675395at2"/>
<organism evidence="1 2">
    <name type="scientific">Thiomicrorhabdus sediminis</name>
    <dbReference type="NCBI Taxonomy" id="2580412"/>
    <lineage>
        <taxon>Bacteria</taxon>
        <taxon>Pseudomonadati</taxon>
        <taxon>Pseudomonadota</taxon>
        <taxon>Gammaproteobacteria</taxon>
        <taxon>Thiotrichales</taxon>
        <taxon>Piscirickettsiaceae</taxon>
        <taxon>Thiomicrorhabdus</taxon>
    </lineage>
</organism>
<evidence type="ECO:0008006" key="3">
    <source>
        <dbReference type="Google" id="ProtNLM"/>
    </source>
</evidence>
<dbReference type="SUPFAM" id="SSF63825">
    <property type="entry name" value="YWTD domain"/>
    <property type="match status" value="1"/>
</dbReference>
<reference evidence="1 2" key="1">
    <citation type="submission" date="2019-05" db="EMBL/GenBank/DDBJ databases">
        <title>Thiomicrorhabdus sediminis sp. nov, a novel sulfur-oxidizing bacterium isolated from coastal sediment.</title>
        <authorList>
            <person name="Liu X."/>
        </authorList>
    </citation>
    <scope>NUCLEOTIDE SEQUENCE [LARGE SCALE GENOMIC DNA]</scope>
    <source>
        <strain evidence="1 2">G1</strain>
    </source>
</reference>
<proteinExistence type="predicted"/>
<dbReference type="KEGG" id="thig:FE785_03010"/>
<dbReference type="EMBL" id="CP040602">
    <property type="protein sequence ID" value="QCU89678.1"/>
    <property type="molecule type" value="Genomic_DNA"/>
</dbReference>
<evidence type="ECO:0000313" key="1">
    <source>
        <dbReference type="EMBL" id="QCU89678.1"/>
    </source>
</evidence>
<keyword evidence="2" id="KW-1185">Reference proteome</keyword>
<dbReference type="Gene3D" id="2.120.10.30">
    <property type="entry name" value="TolB, C-terminal domain"/>
    <property type="match status" value="1"/>
</dbReference>
<accession>A0A4P9K463</accession>
<dbReference type="AlphaFoldDB" id="A0A4P9K463"/>
<dbReference type="Proteomes" id="UP000304864">
    <property type="component" value="Chromosome"/>
</dbReference>
<evidence type="ECO:0000313" key="2">
    <source>
        <dbReference type="Proteomes" id="UP000304864"/>
    </source>
</evidence>
<sequence>MNIFFDNLLQKTKQFASYSLLATLPLAASIAKADKITMENVGFATPESAEYFAAEDVYLINNINGSPFAKDDNGFISKVSPEGKIIELKWIDGAQPDIALDAPKGMSIIGNKLYVADIDQIRIFDVTTGKALKSIEVEGASFLNGVTAAQGDAVYVSDTGLAPGFTGSLTDAIYKIDADGSIETLVKDPKMGRPNGVLYAHNVLHAVYFSEAKMSRINADGSTQTLPAPPAARLDGFVELNDGGFAISSWQTSSVYRYRKGRYSMIIEGLTSPADMGMDSKRNRLLIPLFKENKLVILPLGN</sequence>
<protein>
    <recommendedName>
        <fullName evidence="3">SMP-30/Gluconolaconase/LRE-like region-containing protein</fullName>
    </recommendedName>
</protein>
<dbReference type="InterPro" id="IPR011042">
    <property type="entry name" value="6-blade_b-propeller_TolB-like"/>
</dbReference>
<name>A0A4P9K463_9GAMM</name>
<gene>
    <name evidence="1" type="ORF">FE785_03010</name>
</gene>
<dbReference type="RefSeq" id="WP_138564275.1">
    <property type="nucleotide sequence ID" value="NZ_CP040602.1"/>
</dbReference>